<evidence type="ECO:0000259" key="12">
    <source>
        <dbReference type="Pfam" id="PF16911"/>
    </source>
</evidence>
<dbReference type="HOGENOM" id="CLU_048554_1_0_0"/>
<evidence type="ECO:0000256" key="1">
    <source>
        <dbReference type="ARBA" id="ARBA00000026"/>
    </source>
</evidence>
<evidence type="ECO:0000256" key="5">
    <source>
        <dbReference type="ARBA" id="ARBA00012866"/>
    </source>
</evidence>
<keyword evidence="7" id="KW-0808">Transferase</keyword>
<dbReference type="RefSeq" id="WP_013570607.1">
    <property type="nucleotide sequence ID" value="NC_014963.1"/>
</dbReference>
<evidence type="ECO:0000256" key="8">
    <source>
        <dbReference type="ARBA" id="ARBA00023315"/>
    </source>
</evidence>
<evidence type="ECO:0000256" key="4">
    <source>
        <dbReference type="ARBA" id="ARBA00006558"/>
    </source>
</evidence>
<comment type="catalytic activity">
    <reaction evidence="2">
        <text>2 a mycocerosyl-[mycocerosic acid synthase] + a phenolphthiocerol = a dimycocerosyl phenolphthiocerol + 2 holo-[mycocerosic acid synthase].</text>
        <dbReference type="EC" id="2.3.1.282"/>
    </reaction>
</comment>
<dbReference type="KEGG" id="tsa:AciPR4_4129"/>
<dbReference type="eggNOG" id="COG1020">
    <property type="taxonomic scope" value="Bacteria"/>
</dbReference>
<dbReference type="Gene3D" id="3.30.559.10">
    <property type="entry name" value="Chloramphenicol acetyltransferase-like domain"/>
    <property type="match status" value="1"/>
</dbReference>
<evidence type="ECO:0000256" key="9">
    <source>
        <dbReference type="ARBA" id="ARBA00030465"/>
    </source>
</evidence>
<dbReference type="PANTHER" id="PTHR28037:SF1">
    <property type="entry name" value="ALCOHOL O-ACETYLTRANSFERASE 1-RELATED"/>
    <property type="match status" value="1"/>
</dbReference>
<dbReference type="GO" id="GO:0016746">
    <property type="term" value="F:acyltransferase activity"/>
    <property type="evidence" value="ECO:0007669"/>
    <property type="project" value="UniProtKB-KW"/>
</dbReference>
<evidence type="ECO:0000256" key="2">
    <source>
        <dbReference type="ARBA" id="ARBA00000625"/>
    </source>
</evidence>
<protein>
    <recommendedName>
        <fullName evidence="6">Phthiocerol/phthiodiolone dimycocerosyl transferase</fullName>
        <ecNumber evidence="5">2.3.1.282</ecNumber>
    </recommendedName>
    <alternativeName>
        <fullName evidence="11">Acyltransferase PapA5</fullName>
    </alternativeName>
    <alternativeName>
        <fullName evidence="9">Phthiocerol/phthiodiolone O-acyltransferase</fullName>
    </alternativeName>
    <alternativeName>
        <fullName evidence="10">Polyketide synthase-associated protein A5</fullName>
    </alternativeName>
</protein>
<dbReference type="SUPFAM" id="SSF52777">
    <property type="entry name" value="CoA-dependent acyltransferases"/>
    <property type="match status" value="2"/>
</dbReference>
<dbReference type="AlphaFoldDB" id="E8V5B8"/>
<sequence length="433" mass="47757">MLKVADPVLSASPVASTPQMPSMGSFQEFYWLLEQLCSFSFVLLAEVEGETTVEDWQRAADLVQARYPLLSVSIRKENGKRPYFVPNPEPIRVRVVPMSSISSLTDEMEQEQRNPFGDGSGVLTRIKLIHSRERSAVLLTTHHSLGDGRSNLLVMQDLLAAAAGEPIGPRLPPGPTGDQVLGFKEVPYKRKLPAGTKFSIVPDLFARSGRVRIRRLQLDREETSTLVQRAKAEGTTVQGALVAAFVMAGRHYSKAWRTSSVRCLNTMDLRSMMHLPMTSGVLLAGHHAVYEASQSLPFWEFARWIKNDLRKARTPEGALASLGSIRNILSEERTPEQFQTILNAGPSINLIVNNNGIYNSRTDFEGLKLRSLSYAGPVIAEGPQNISAITVDGILDLTHVSMNPFPDFLEEARDLLVTFSHEAREPAGAGLRG</sequence>
<feature type="domain" description="Phthiocerol/phthiodiolone dimycocerosyl transferase C-terminal" evidence="12">
    <location>
        <begin position="208"/>
        <end position="314"/>
    </location>
</feature>
<dbReference type="Gene3D" id="3.30.559.30">
    <property type="entry name" value="Nonribosomal peptide synthetase, condensation domain"/>
    <property type="match status" value="1"/>
</dbReference>
<accession>E8V5B8</accession>
<dbReference type="EC" id="2.3.1.282" evidence="5"/>
<dbReference type="OrthoDB" id="104558at2"/>
<dbReference type="InterPro" id="IPR052058">
    <property type="entry name" value="Alcohol_O-acetyltransferase"/>
</dbReference>
<dbReference type="PANTHER" id="PTHR28037">
    <property type="entry name" value="ALCOHOL O-ACETYLTRANSFERASE 1-RELATED"/>
    <property type="match status" value="1"/>
</dbReference>
<comment type="catalytic activity">
    <reaction evidence="3">
        <text>2 a mycocerosyl-[mycocerosic acid synthase] + a phthiodiolone = a dimycocerosyl phthiodiolone + 2 holo-[mycocerosic acid synthase].</text>
        <dbReference type="EC" id="2.3.1.282"/>
    </reaction>
</comment>
<keyword evidence="8" id="KW-0012">Acyltransferase</keyword>
<proteinExistence type="inferred from homology"/>
<organism evidence="13 14">
    <name type="scientific">Terriglobus saanensis (strain ATCC BAA-1853 / DSM 23119 / SP1PR4)</name>
    <dbReference type="NCBI Taxonomy" id="401053"/>
    <lineage>
        <taxon>Bacteria</taxon>
        <taxon>Pseudomonadati</taxon>
        <taxon>Acidobacteriota</taxon>
        <taxon>Terriglobia</taxon>
        <taxon>Terriglobales</taxon>
        <taxon>Acidobacteriaceae</taxon>
        <taxon>Terriglobus</taxon>
    </lineage>
</organism>
<evidence type="ECO:0000256" key="3">
    <source>
        <dbReference type="ARBA" id="ARBA00001907"/>
    </source>
</evidence>
<dbReference type="InterPro" id="IPR031641">
    <property type="entry name" value="PapA_C"/>
</dbReference>
<evidence type="ECO:0000256" key="6">
    <source>
        <dbReference type="ARBA" id="ARBA00013449"/>
    </source>
</evidence>
<evidence type="ECO:0000313" key="13">
    <source>
        <dbReference type="EMBL" id="ADV84877.1"/>
    </source>
</evidence>
<dbReference type="Proteomes" id="UP000006844">
    <property type="component" value="Chromosome"/>
</dbReference>
<evidence type="ECO:0000256" key="10">
    <source>
        <dbReference type="ARBA" id="ARBA00032317"/>
    </source>
</evidence>
<evidence type="ECO:0000313" key="14">
    <source>
        <dbReference type="Proteomes" id="UP000006844"/>
    </source>
</evidence>
<dbReference type="Pfam" id="PF16911">
    <property type="entry name" value="PapA_C"/>
    <property type="match status" value="1"/>
</dbReference>
<gene>
    <name evidence="13" type="ordered locus">AciPR4_4129</name>
</gene>
<dbReference type="EMBL" id="CP002467">
    <property type="protein sequence ID" value="ADV84877.1"/>
    <property type="molecule type" value="Genomic_DNA"/>
</dbReference>
<comment type="catalytic activity">
    <reaction evidence="1">
        <text>2 a mycocerosyl-[mycocerosic acid synthase] + a phthiocerol = a dimycocerosyl phthiocerol + 2 holo-[mycocerosic acid synthase].</text>
        <dbReference type="EC" id="2.3.1.282"/>
    </reaction>
</comment>
<name>E8V5B8_TERSS</name>
<evidence type="ECO:0000256" key="11">
    <source>
        <dbReference type="ARBA" id="ARBA00033407"/>
    </source>
</evidence>
<dbReference type="InterPro" id="IPR023213">
    <property type="entry name" value="CAT-like_dom_sf"/>
</dbReference>
<keyword evidence="14" id="KW-1185">Reference proteome</keyword>
<evidence type="ECO:0000256" key="7">
    <source>
        <dbReference type="ARBA" id="ARBA00022679"/>
    </source>
</evidence>
<reference evidence="13 14" key="1">
    <citation type="journal article" date="2012" name="Stand. Genomic Sci.">
        <title>Complete genome sequence of Terriglobus saanensis type strain SP1PR4(T), an Acidobacteria from tundra soil.</title>
        <authorList>
            <person name="Rawat S.R."/>
            <person name="Mannisto M.K."/>
            <person name="Starovoytov V."/>
            <person name="Goodwin L."/>
            <person name="Nolan M."/>
            <person name="Hauser L."/>
            <person name="Land M."/>
            <person name="Davenport K.W."/>
            <person name="Woyke T."/>
            <person name="Haggblom M.M."/>
        </authorList>
    </citation>
    <scope>NUCLEOTIDE SEQUENCE</scope>
    <source>
        <strain evidence="14">ATCC BAA-1853 / DSM 23119 / SP1PR4</strain>
    </source>
</reference>
<comment type="similarity">
    <text evidence="4">Belongs to the acyltransferase PapA5 family.</text>
</comment>
<dbReference type="STRING" id="401053.AciPR4_4129"/>